<protein>
    <recommendedName>
        <fullName evidence="2">CRIB domain-containing protein</fullName>
    </recommendedName>
</protein>
<feature type="region of interest" description="Disordered" evidence="1">
    <location>
        <begin position="711"/>
        <end position="733"/>
    </location>
</feature>
<proteinExistence type="predicted"/>
<feature type="region of interest" description="Disordered" evidence="1">
    <location>
        <begin position="1"/>
        <end position="91"/>
    </location>
</feature>
<accession>A0A2B7YNG9</accession>
<dbReference type="STRING" id="1447883.A0A2B7YNG9"/>
<dbReference type="Proteomes" id="UP000224634">
    <property type="component" value="Unassembled WGS sequence"/>
</dbReference>
<evidence type="ECO:0000259" key="2">
    <source>
        <dbReference type="PROSITE" id="PS50108"/>
    </source>
</evidence>
<feature type="domain" description="CRIB" evidence="2">
    <location>
        <begin position="146"/>
        <end position="159"/>
    </location>
</feature>
<feature type="region of interest" description="Disordered" evidence="1">
    <location>
        <begin position="210"/>
        <end position="279"/>
    </location>
</feature>
<dbReference type="OrthoDB" id="24581at2759"/>
<feature type="compositionally biased region" description="Low complexity" evidence="1">
    <location>
        <begin position="32"/>
        <end position="60"/>
    </location>
</feature>
<feature type="region of interest" description="Disordered" evidence="1">
    <location>
        <begin position="764"/>
        <end position="786"/>
    </location>
</feature>
<organism evidence="3 4">
    <name type="scientific">Polytolypa hystricis (strain UAMH7299)</name>
    <dbReference type="NCBI Taxonomy" id="1447883"/>
    <lineage>
        <taxon>Eukaryota</taxon>
        <taxon>Fungi</taxon>
        <taxon>Dikarya</taxon>
        <taxon>Ascomycota</taxon>
        <taxon>Pezizomycotina</taxon>
        <taxon>Eurotiomycetes</taxon>
        <taxon>Eurotiomycetidae</taxon>
        <taxon>Onygenales</taxon>
        <taxon>Onygenales incertae sedis</taxon>
        <taxon>Polytolypa</taxon>
    </lineage>
</organism>
<dbReference type="EMBL" id="PDNA01000027">
    <property type="protein sequence ID" value="PGH23196.1"/>
    <property type="molecule type" value="Genomic_DNA"/>
</dbReference>
<feature type="compositionally biased region" description="Polar residues" evidence="1">
    <location>
        <begin position="210"/>
        <end position="219"/>
    </location>
</feature>
<reference evidence="3 4" key="1">
    <citation type="submission" date="2017-10" db="EMBL/GenBank/DDBJ databases">
        <title>Comparative genomics in systemic dimorphic fungi from Ajellomycetaceae.</title>
        <authorList>
            <person name="Munoz J.F."/>
            <person name="Mcewen J.G."/>
            <person name="Clay O.K."/>
            <person name="Cuomo C.A."/>
        </authorList>
    </citation>
    <scope>NUCLEOTIDE SEQUENCE [LARGE SCALE GENOMIC DNA]</scope>
    <source>
        <strain evidence="3 4">UAMH7299</strain>
    </source>
</reference>
<dbReference type="InterPro" id="IPR000095">
    <property type="entry name" value="CRIB_dom"/>
</dbReference>
<evidence type="ECO:0000313" key="4">
    <source>
        <dbReference type="Proteomes" id="UP000224634"/>
    </source>
</evidence>
<gene>
    <name evidence="3" type="ORF">AJ80_02726</name>
</gene>
<name>A0A2B7YNG9_POLH7</name>
<evidence type="ECO:0000256" key="1">
    <source>
        <dbReference type="SAM" id="MobiDB-lite"/>
    </source>
</evidence>
<dbReference type="PROSITE" id="PS50108">
    <property type="entry name" value="CRIB"/>
    <property type="match status" value="1"/>
</dbReference>
<keyword evidence="4" id="KW-1185">Reference proteome</keyword>
<comment type="caution">
    <text evidence="3">The sequence shown here is derived from an EMBL/GenBank/DDBJ whole genome shotgun (WGS) entry which is preliminary data.</text>
</comment>
<dbReference type="AlphaFoldDB" id="A0A2B7YNG9"/>
<evidence type="ECO:0000313" key="3">
    <source>
        <dbReference type="EMBL" id="PGH23196.1"/>
    </source>
</evidence>
<sequence>MSSSTPLPDSPLFMRQRSSTHSPRRLSVFGRSRSNTATSSSSSYKSPASSMTSDGSSSHRSSQDGRTLSTLLLPSEKPESTPKSLLSRRSRILKRQGSSKFSISSTLVLTEHDEMKEPEKPQGLGIFYRSHKSRHSDTHDLIKRTISDPFDFQHITHTSPGQLPPLNHTHPQDLATEFSVIRASQRPIKELKGIKADNLHFKNFSSEDVSSLDTQSLYNKSPPHSPDSQRSPTPPRGLGSKRASRSVENFSRPVSRLQKQTKSPTIIPPPRSSSRLTYGSDLPEPTCQHIDELLGLHSPKTFPEYVYTSPEEIGEQGSALSRLDLAAVFHVNEVTHAVTTDDDTAKIIRPPLISPHSSDLADVPEEDEFSPWRNSYVPNAAAPLNPTIGPIAAQQTLHADIVKPLPASPLPHILTNSEALGSPVIPSYRTEVAESPVLDDSRLKRRQSMGVRYLAEDSWEDDIDYCYEHAAEADCEFDWQRDSLDETDARAAFNGLFLDDNQDTENPNNAYCRQVEHSVVANAESQSEGTVYDQHESETHLAESDGTTMCLPSHKPVHSISYFDPEPIALLKPELDDVPPESMYAGLMHDDVRDCDDHFPLYSQAEVQIPSSRGSCSPLSKCNSQESIILSRAGSIARKHRSSLSTTSVPDLVHSASCSCETVDRDTISLSSEQSIVGCVPPSPVVATYHQRSKSLAKEASRHLASIIDPGFENYPDNGSSVPPPPTHDRSMSTSVLDMHDPTGLMRYPANRYRSPTIIRGVGSRRTRTSYSLFPTAASPPPSGAR</sequence>